<dbReference type="PANTHER" id="PTHR30244">
    <property type="entry name" value="TRANSAMINASE"/>
    <property type="match status" value="1"/>
</dbReference>
<evidence type="ECO:0000313" key="5">
    <source>
        <dbReference type="Proteomes" id="UP000680279"/>
    </source>
</evidence>
<dbReference type="InterPro" id="IPR015424">
    <property type="entry name" value="PyrdxlP-dep_Trfase"/>
</dbReference>
<evidence type="ECO:0000313" key="4">
    <source>
        <dbReference type="EMBL" id="GIN19874.1"/>
    </source>
</evidence>
<dbReference type="RefSeq" id="WP_026320038.1">
    <property type="nucleotide sequence ID" value="NZ_BOQT01000002.1"/>
</dbReference>
<dbReference type="GO" id="GO:0008483">
    <property type="term" value="F:transaminase activity"/>
    <property type="evidence" value="ECO:0007669"/>
    <property type="project" value="UniProtKB-KW"/>
</dbReference>
<organism evidence="4 5">
    <name type="scientific">Siminovitchia fordii</name>
    <dbReference type="NCBI Taxonomy" id="254759"/>
    <lineage>
        <taxon>Bacteria</taxon>
        <taxon>Bacillati</taxon>
        <taxon>Bacillota</taxon>
        <taxon>Bacilli</taxon>
        <taxon>Bacillales</taxon>
        <taxon>Bacillaceae</taxon>
        <taxon>Siminovitchia</taxon>
    </lineage>
</organism>
<comment type="caution">
    <text evidence="4">The sequence shown here is derived from an EMBL/GenBank/DDBJ whole genome shotgun (WGS) entry which is preliminary data.</text>
</comment>
<dbReference type="SUPFAM" id="SSF53383">
    <property type="entry name" value="PLP-dependent transferases"/>
    <property type="match status" value="1"/>
</dbReference>
<keyword evidence="1 3" id="KW-0663">Pyridoxal phosphate</keyword>
<evidence type="ECO:0000256" key="3">
    <source>
        <dbReference type="RuleBase" id="RU004508"/>
    </source>
</evidence>
<comment type="similarity">
    <text evidence="2 3">Belongs to the DegT/DnrJ/EryC1 family.</text>
</comment>
<dbReference type="Proteomes" id="UP000680279">
    <property type="component" value="Unassembled WGS sequence"/>
</dbReference>
<keyword evidence="5" id="KW-1185">Reference proteome</keyword>
<accession>A0ABQ4K2B8</accession>
<sequence>MIPITDPKGQLTFIQDKIINKINEVLVSGKYILGPHVTELENEIAGRLGVSDAIAVANGTDALVLTLHSYGIGMGDEVITTPFSFFATAEAISRVGATPVFVDIDETFNIDPLKINEKITSATKAILPVHLFGQPAAMDEINSIAAEHGLVVIEDACQAFGAKYKGKEVGSLGNAACFSFFPTKNLSTIGDGGVIVTSDKKAAKRIRALRAHGSTQKYFHSEIGYNSRLDELHAAILLICLEYIDSWNEKRRVLAKRYLKELKDTVCLTMPPAIEHTTHVYHLFCVQSEYRKEMIDCLNEAEIQTGIYYPRCIHLQEAYASLGYRKGDFPNAELLSDRLFAIPLFPTMTIEEQDQVISALRNFEVSGQ</sequence>
<dbReference type="InterPro" id="IPR000653">
    <property type="entry name" value="DegT/StrS_aminotransferase"/>
</dbReference>
<dbReference type="PIRSF" id="PIRSF000390">
    <property type="entry name" value="PLP_StrS"/>
    <property type="match status" value="1"/>
</dbReference>
<protein>
    <submittedName>
        <fullName evidence="4">Glutamine--scyllo-inositol aminotransferase</fullName>
    </submittedName>
</protein>
<keyword evidence="4" id="KW-0032">Aminotransferase</keyword>
<dbReference type="CDD" id="cd00616">
    <property type="entry name" value="AHBA_syn"/>
    <property type="match status" value="1"/>
</dbReference>
<dbReference type="Pfam" id="PF01041">
    <property type="entry name" value="DegT_DnrJ_EryC1"/>
    <property type="match status" value="1"/>
</dbReference>
<dbReference type="PANTHER" id="PTHR30244:SF36">
    <property type="entry name" value="3-OXO-GLUCOSE-6-PHOSPHATE:GLUTAMATE AMINOTRANSFERASE"/>
    <property type="match status" value="1"/>
</dbReference>
<evidence type="ECO:0000256" key="1">
    <source>
        <dbReference type="ARBA" id="ARBA00022898"/>
    </source>
</evidence>
<name>A0ABQ4K2B8_9BACI</name>
<reference evidence="4 5" key="1">
    <citation type="submission" date="2021-03" db="EMBL/GenBank/DDBJ databases">
        <title>Antimicrobial resistance genes in bacteria isolated from Japanese honey, and their potential for conferring macrolide and lincosamide resistance in the American foulbrood pathogen Paenibacillus larvae.</title>
        <authorList>
            <person name="Okamoto M."/>
            <person name="Kumagai M."/>
            <person name="Kanamori H."/>
            <person name="Takamatsu D."/>
        </authorList>
    </citation>
    <scope>NUCLEOTIDE SEQUENCE [LARGE SCALE GENOMIC DNA]</scope>
    <source>
        <strain evidence="4 5">J1TS3</strain>
    </source>
</reference>
<dbReference type="InterPro" id="IPR015421">
    <property type="entry name" value="PyrdxlP-dep_Trfase_major"/>
</dbReference>
<gene>
    <name evidence="4" type="ORF">J1TS3_10080</name>
</gene>
<keyword evidence="4" id="KW-0808">Transferase</keyword>
<dbReference type="Gene3D" id="3.90.1150.10">
    <property type="entry name" value="Aspartate Aminotransferase, domain 1"/>
    <property type="match status" value="1"/>
</dbReference>
<dbReference type="EMBL" id="BOQT01000002">
    <property type="protein sequence ID" value="GIN19874.1"/>
    <property type="molecule type" value="Genomic_DNA"/>
</dbReference>
<dbReference type="Gene3D" id="3.40.640.10">
    <property type="entry name" value="Type I PLP-dependent aspartate aminotransferase-like (Major domain)"/>
    <property type="match status" value="1"/>
</dbReference>
<dbReference type="InterPro" id="IPR015422">
    <property type="entry name" value="PyrdxlP-dep_Trfase_small"/>
</dbReference>
<evidence type="ECO:0000256" key="2">
    <source>
        <dbReference type="ARBA" id="ARBA00037999"/>
    </source>
</evidence>
<proteinExistence type="inferred from homology"/>